<evidence type="ECO:0000256" key="3">
    <source>
        <dbReference type="ARBA" id="ARBA00023186"/>
    </source>
</evidence>
<sequence length="105" mass="11030">MPKHPAIDRRALFAGRFTNPNAVVRPPGGEIASILVQARPERLDDVATAILAMAGCEVFARDPKGKLVVVIDAEDSGVIGSTLNNIALLPNVYSAALVFHAIEAG</sequence>
<dbReference type="HAMAP" id="MF_02200">
    <property type="entry name" value="NapD"/>
    <property type="match status" value="1"/>
</dbReference>
<dbReference type="GO" id="GO:0051224">
    <property type="term" value="P:negative regulation of protein transport"/>
    <property type="evidence" value="ECO:0007669"/>
    <property type="project" value="UniProtKB-UniRule"/>
</dbReference>
<dbReference type="Gene3D" id="3.30.70.920">
    <property type="match status" value="1"/>
</dbReference>
<evidence type="ECO:0000256" key="1">
    <source>
        <dbReference type="ARBA" id="ARBA00004496"/>
    </source>
</evidence>
<dbReference type="InterPro" id="IPR005623">
    <property type="entry name" value="Chaperone_NapD_NO3_reduct"/>
</dbReference>
<evidence type="ECO:0000256" key="2">
    <source>
        <dbReference type="ARBA" id="ARBA00022490"/>
    </source>
</evidence>
<gene>
    <name evidence="4" type="primary">napD</name>
    <name evidence="5" type="ordered locus">RPC_0951</name>
</gene>
<evidence type="ECO:0000256" key="4">
    <source>
        <dbReference type="HAMAP-Rule" id="MF_02200"/>
    </source>
</evidence>
<dbReference type="GO" id="GO:0005737">
    <property type="term" value="C:cytoplasm"/>
    <property type="evidence" value="ECO:0007669"/>
    <property type="project" value="UniProtKB-SubCell"/>
</dbReference>
<dbReference type="PANTHER" id="PTHR38603:SF1">
    <property type="entry name" value="CHAPERONE NAPD"/>
    <property type="match status" value="1"/>
</dbReference>
<dbReference type="Pfam" id="PF03927">
    <property type="entry name" value="NapD"/>
    <property type="match status" value="1"/>
</dbReference>
<name>Q21AR5_RHOPB</name>
<dbReference type="GO" id="GO:0005048">
    <property type="term" value="F:signal sequence binding"/>
    <property type="evidence" value="ECO:0007669"/>
    <property type="project" value="UniProtKB-UniRule"/>
</dbReference>
<dbReference type="KEGG" id="rpc:RPC_0951"/>
<protein>
    <recommendedName>
        <fullName evidence="4">Chaperone NapD</fullName>
    </recommendedName>
    <alternativeName>
        <fullName evidence="4">NapA signal peptide-binding chaperone NapD</fullName>
    </alternativeName>
</protein>
<organism evidence="5">
    <name type="scientific">Rhodopseudomonas palustris (strain BisB18)</name>
    <dbReference type="NCBI Taxonomy" id="316056"/>
    <lineage>
        <taxon>Bacteria</taxon>
        <taxon>Pseudomonadati</taxon>
        <taxon>Pseudomonadota</taxon>
        <taxon>Alphaproteobacteria</taxon>
        <taxon>Hyphomicrobiales</taxon>
        <taxon>Nitrobacteraceae</taxon>
        <taxon>Rhodopseudomonas</taxon>
    </lineage>
</organism>
<dbReference type="eggNOG" id="COG3062">
    <property type="taxonomic scope" value="Bacteria"/>
</dbReference>
<keyword evidence="2 4" id="KW-0963">Cytoplasm</keyword>
<comment type="function">
    <text evidence="4">Chaperone for NapA, the catalytic subunit of the periplasmic nitrate reductase. It binds directly and specifically to the twin-arginine signal peptide of NapA, preventing premature interaction with the Tat translocase and premature export.</text>
</comment>
<dbReference type="RefSeq" id="WP_011471428.1">
    <property type="nucleotide sequence ID" value="NC_007925.1"/>
</dbReference>
<dbReference type="EMBL" id="CP000301">
    <property type="protein sequence ID" value="ABD86521.1"/>
    <property type="molecule type" value="Genomic_DNA"/>
</dbReference>
<reference evidence="5" key="1">
    <citation type="submission" date="2006-03" db="EMBL/GenBank/DDBJ databases">
        <title>Complete sequence of Rhodopseudomonas palustris BisB18.</title>
        <authorList>
            <consortium name="US DOE Joint Genome Institute"/>
            <person name="Copeland A."/>
            <person name="Lucas S."/>
            <person name="Lapidus A."/>
            <person name="Barry K."/>
            <person name="Detter J.C."/>
            <person name="Glavina del Rio T."/>
            <person name="Hammon N."/>
            <person name="Israni S."/>
            <person name="Dalin E."/>
            <person name="Tice H."/>
            <person name="Pitluck S."/>
            <person name="Chain P."/>
            <person name="Malfatti S."/>
            <person name="Shin M."/>
            <person name="Vergez L."/>
            <person name="Schmutz J."/>
            <person name="Larimer F."/>
            <person name="Land M."/>
            <person name="Hauser L."/>
            <person name="Pelletier D.A."/>
            <person name="Kyrpides N."/>
            <person name="Anderson I."/>
            <person name="Oda Y."/>
            <person name="Harwood C.S."/>
            <person name="Richardson P."/>
        </authorList>
    </citation>
    <scope>NUCLEOTIDE SEQUENCE [LARGE SCALE GENOMIC DNA]</scope>
    <source>
        <strain evidence="5">BisB18</strain>
    </source>
</reference>
<comment type="similarity">
    <text evidence="4">Belongs to the NapD family.</text>
</comment>
<comment type="subcellular location">
    <subcellularLocation>
        <location evidence="1 4">Cytoplasm</location>
    </subcellularLocation>
</comment>
<keyword evidence="3 4" id="KW-0143">Chaperone</keyword>
<evidence type="ECO:0000313" key="5">
    <source>
        <dbReference type="EMBL" id="ABD86521.1"/>
    </source>
</evidence>
<dbReference type="STRING" id="316056.RPC_0951"/>
<dbReference type="PANTHER" id="PTHR38603">
    <property type="entry name" value="CHAPERONE NAPD"/>
    <property type="match status" value="1"/>
</dbReference>
<dbReference type="HOGENOM" id="CLU_2218010_0_0_5"/>
<dbReference type="AlphaFoldDB" id="Q21AR5"/>
<proteinExistence type="inferred from homology"/>
<accession>Q21AR5</accession>
<comment type="subunit">
    <text evidence="4">Interacts with the cytoplasmic NapA precursor.</text>
</comment>